<evidence type="ECO:0000313" key="2">
    <source>
        <dbReference type="EMBL" id="GID67764.1"/>
    </source>
</evidence>
<dbReference type="EMBL" id="BOMH01000041">
    <property type="protein sequence ID" value="GID67764.1"/>
    <property type="molecule type" value="Genomic_DNA"/>
</dbReference>
<protein>
    <submittedName>
        <fullName evidence="2">Uncharacterized protein</fullName>
    </submittedName>
</protein>
<proteinExistence type="predicted"/>
<dbReference type="AlphaFoldDB" id="A0A919IL78"/>
<evidence type="ECO:0000256" key="1">
    <source>
        <dbReference type="SAM" id="SignalP"/>
    </source>
</evidence>
<organism evidence="2 3">
    <name type="scientific">Actinoplanes cyaneus</name>
    <dbReference type="NCBI Taxonomy" id="52696"/>
    <lineage>
        <taxon>Bacteria</taxon>
        <taxon>Bacillati</taxon>
        <taxon>Actinomycetota</taxon>
        <taxon>Actinomycetes</taxon>
        <taxon>Micromonosporales</taxon>
        <taxon>Micromonosporaceae</taxon>
        <taxon>Actinoplanes</taxon>
    </lineage>
</organism>
<feature type="signal peptide" evidence="1">
    <location>
        <begin position="1"/>
        <end position="24"/>
    </location>
</feature>
<keyword evidence="1" id="KW-0732">Signal</keyword>
<keyword evidence="3" id="KW-1185">Reference proteome</keyword>
<accession>A0A919IL78</accession>
<feature type="chain" id="PRO_5037575739" evidence="1">
    <location>
        <begin position="25"/>
        <end position="147"/>
    </location>
</feature>
<sequence length="147" mass="15470">MTKLASVVAAALLVTVATATPAHAWTDGPAAVPAWTPLCEDGQRDTATQWAAIGDFTAPRQVTWAGGSRVELHYNGEGRCAWGSYTGAKPAVLYVDRSSDGGAHWEGPLGSRGPGESAYTGVYNDSSPYVIRACASSQGHLHCTDWY</sequence>
<comment type="caution">
    <text evidence="2">The sequence shown here is derived from an EMBL/GenBank/DDBJ whole genome shotgun (WGS) entry which is preliminary data.</text>
</comment>
<dbReference type="Proteomes" id="UP000619479">
    <property type="component" value="Unassembled WGS sequence"/>
</dbReference>
<name>A0A919IL78_9ACTN</name>
<gene>
    <name evidence="2" type="ORF">Acy02nite_56450</name>
</gene>
<evidence type="ECO:0000313" key="3">
    <source>
        <dbReference type="Proteomes" id="UP000619479"/>
    </source>
</evidence>
<reference evidence="2" key="1">
    <citation type="submission" date="2021-01" db="EMBL/GenBank/DDBJ databases">
        <title>Whole genome shotgun sequence of Actinoplanes cyaneus NBRC 14990.</title>
        <authorList>
            <person name="Komaki H."/>
            <person name="Tamura T."/>
        </authorList>
    </citation>
    <scope>NUCLEOTIDE SEQUENCE</scope>
    <source>
        <strain evidence="2">NBRC 14990</strain>
    </source>
</reference>
<dbReference type="RefSeq" id="WP_203745855.1">
    <property type="nucleotide sequence ID" value="NZ_BAAAUC010000008.1"/>
</dbReference>